<accession>A0A7X5LMA6</accession>
<proteinExistence type="predicted"/>
<dbReference type="RefSeq" id="WP_163086004.1">
    <property type="nucleotide sequence ID" value="NZ_JAAAWN010000015.1"/>
</dbReference>
<dbReference type="AlphaFoldDB" id="A0A7X5LMA6"/>
<comment type="caution">
    <text evidence="2">The sequence shown here is derived from an EMBL/GenBank/DDBJ whole genome shotgun (WGS) entry which is preliminary data.</text>
</comment>
<dbReference type="Proteomes" id="UP000470213">
    <property type="component" value="Unassembled WGS sequence"/>
</dbReference>
<keyword evidence="3" id="KW-1185">Reference proteome</keyword>
<name>A0A7X5LMA6_9ALTE</name>
<evidence type="ECO:0000256" key="1">
    <source>
        <dbReference type="SAM" id="MobiDB-lite"/>
    </source>
</evidence>
<feature type="compositionally biased region" description="Basic and acidic residues" evidence="1">
    <location>
        <begin position="30"/>
        <end position="73"/>
    </location>
</feature>
<sequence length="84" mass="9942">MSNDLLFPILPRNTKVPVEEDKRVKKVEKSKRSEHVDHEERDQFDEVKHAEVLAHMAKREKTNNRKSDEEATKTPKRKHIDVDV</sequence>
<evidence type="ECO:0000313" key="2">
    <source>
        <dbReference type="EMBL" id="NDV91962.1"/>
    </source>
</evidence>
<evidence type="ECO:0000313" key="3">
    <source>
        <dbReference type="Proteomes" id="UP000470213"/>
    </source>
</evidence>
<reference evidence="2 3" key="1">
    <citation type="submission" date="2020-01" db="EMBL/GenBank/DDBJ databases">
        <authorList>
            <person name="Chen J."/>
            <person name="Zhu S."/>
            <person name="Yang J."/>
        </authorList>
    </citation>
    <scope>NUCLEOTIDE SEQUENCE [LARGE SCALE GENOMIC DNA]</scope>
    <source>
        <strain evidence="2 3">345S023</strain>
    </source>
</reference>
<organism evidence="2 3">
    <name type="scientific">Alteromonas profundi</name>
    <dbReference type="NCBI Taxonomy" id="2696062"/>
    <lineage>
        <taxon>Bacteria</taxon>
        <taxon>Pseudomonadati</taxon>
        <taxon>Pseudomonadota</taxon>
        <taxon>Gammaproteobacteria</taxon>
        <taxon>Alteromonadales</taxon>
        <taxon>Alteromonadaceae</taxon>
        <taxon>Alteromonas/Salinimonas group</taxon>
        <taxon>Alteromonas</taxon>
    </lineage>
</organism>
<feature type="region of interest" description="Disordered" evidence="1">
    <location>
        <begin position="21"/>
        <end position="84"/>
    </location>
</feature>
<protein>
    <submittedName>
        <fullName evidence="2">Uncharacterized protein</fullName>
    </submittedName>
</protein>
<dbReference type="EMBL" id="JAAAWN010000015">
    <property type="protein sequence ID" value="NDV91962.1"/>
    <property type="molecule type" value="Genomic_DNA"/>
</dbReference>
<feature type="compositionally biased region" description="Basic residues" evidence="1">
    <location>
        <begin position="74"/>
        <end position="84"/>
    </location>
</feature>
<gene>
    <name evidence="2" type="ORF">GTH32_12315</name>
</gene>